<feature type="transmembrane region" description="Helical" evidence="1">
    <location>
        <begin position="88"/>
        <end position="109"/>
    </location>
</feature>
<proteinExistence type="predicted"/>
<keyword evidence="1" id="KW-1133">Transmembrane helix</keyword>
<dbReference type="WBParaSite" id="sdigi.contig517.g8782.t1">
    <property type="protein sequence ID" value="sdigi.contig517.g8782.t1"/>
    <property type="gene ID" value="sdigi.contig517.g8782"/>
</dbReference>
<evidence type="ECO:0000313" key="2">
    <source>
        <dbReference type="Proteomes" id="UP000887581"/>
    </source>
</evidence>
<reference evidence="3" key="1">
    <citation type="submission" date="2022-11" db="UniProtKB">
        <authorList>
            <consortium name="WormBaseParasite"/>
        </authorList>
    </citation>
    <scope>IDENTIFICATION</scope>
</reference>
<protein>
    <submittedName>
        <fullName evidence="3">CASP-like protein</fullName>
    </submittedName>
</protein>
<sequence length="155" mass="16690">MSSPSSIPLSSVVPEGAVTEVPDVAEQIVPKPELSTIPPQYVIPITPDNQLSPALIPSYPSLGSTHERNFDHNDQKYQCCHGHMHITLAARVVSIAYLCTSLFAVSVAVTSQGVTFAFCSIASVAFTLAIFGTLAYGVFTEKQTFILPYIIFQVS</sequence>
<dbReference type="AlphaFoldDB" id="A0A915PWJ4"/>
<keyword evidence="1" id="KW-0812">Transmembrane</keyword>
<feature type="transmembrane region" description="Helical" evidence="1">
    <location>
        <begin position="115"/>
        <end position="139"/>
    </location>
</feature>
<dbReference type="Proteomes" id="UP000887581">
    <property type="component" value="Unplaced"/>
</dbReference>
<keyword evidence="2" id="KW-1185">Reference proteome</keyword>
<evidence type="ECO:0000256" key="1">
    <source>
        <dbReference type="SAM" id="Phobius"/>
    </source>
</evidence>
<organism evidence="2 3">
    <name type="scientific">Setaria digitata</name>
    <dbReference type="NCBI Taxonomy" id="48799"/>
    <lineage>
        <taxon>Eukaryota</taxon>
        <taxon>Metazoa</taxon>
        <taxon>Ecdysozoa</taxon>
        <taxon>Nematoda</taxon>
        <taxon>Chromadorea</taxon>
        <taxon>Rhabditida</taxon>
        <taxon>Spirurina</taxon>
        <taxon>Spiruromorpha</taxon>
        <taxon>Filarioidea</taxon>
        <taxon>Setariidae</taxon>
        <taxon>Setaria</taxon>
    </lineage>
</organism>
<accession>A0A915PWJ4</accession>
<name>A0A915PWJ4_9BILA</name>
<evidence type="ECO:0000313" key="3">
    <source>
        <dbReference type="WBParaSite" id="sdigi.contig517.g8782.t1"/>
    </source>
</evidence>
<keyword evidence="1" id="KW-0472">Membrane</keyword>